<accession>A0A399QSZ0</accession>
<keyword evidence="2" id="KW-0234">DNA repair</keyword>
<dbReference type="SMART" id="SM00559">
    <property type="entry name" value="Ku78"/>
    <property type="match status" value="1"/>
</dbReference>
<keyword evidence="2" id="KW-0233">DNA recombination</keyword>
<reference evidence="5 6" key="1">
    <citation type="submission" date="2018-08" db="EMBL/GenBank/DDBJ databases">
        <title>Henriciella mobilis sp. nov., isolated from seawater.</title>
        <authorList>
            <person name="Cheng H."/>
            <person name="Wu Y.-H."/>
            <person name="Xu X.-W."/>
            <person name="Guo L.-L."/>
        </authorList>
    </citation>
    <scope>NUCLEOTIDE SEQUENCE [LARGE SCALE GENOMIC DNA]</scope>
    <source>
        <strain evidence="5 6">CCUG66934</strain>
    </source>
</reference>
<comment type="function">
    <text evidence="2">With LigD forms a non-homologous end joining (NHEJ) DNA repair enzyme, which repairs dsDNA breaks with reduced fidelity. Binds linear dsDNA with 5'- and 3'- overhangs but not closed circular dsDNA nor ssDNA. Recruits and stimulates the ligase activity of LigD.</text>
</comment>
<dbReference type="Pfam" id="PF02735">
    <property type="entry name" value="Ku"/>
    <property type="match status" value="1"/>
</dbReference>
<comment type="caution">
    <text evidence="5">The sequence shown here is derived from an EMBL/GenBank/DDBJ whole genome shotgun (WGS) entry which is preliminary data.</text>
</comment>
<proteinExistence type="inferred from homology"/>
<evidence type="ECO:0000256" key="2">
    <source>
        <dbReference type="HAMAP-Rule" id="MF_01875"/>
    </source>
</evidence>
<dbReference type="InterPro" id="IPR006164">
    <property type="entry name" value="DNA_bd_Ku70/Ku80"/>
</dbReference>
<evidence type="ECO:0000256" key="1">
    <source>
        <dbReference type="ARBA" id="ARBA00023125"/>
    </source>
</evidence>
<gene>
    <name evidence="2" type="primary">ku</name>
    <name evidence="5" type="ORF">D1224_15360</name>
</gene>
<dbReference type="Gene3D" id="2.40.290.10">
    <property type="match status" value="1"/>
</dbReference>
<dbReference type="GO" id="GO:0003690">
    <property type="term" value="F:double-stranded DNA binding"/>
    <property type="evidence" value="ECO:0007669"/>
    <property type="project" value="UniProtKB-UniRule"/>
</dbReference>
<dbReference type="GO" id="GO:0006310">
    <property type="term" value="P:DNA recombination"/>
    <property type="evidence" value="ECO:0007669"/>
    <property type="project" value="UniProtKB-KW"/>
</dbReference>
<name>A0A399QSZ0_9PROT</name>
<dbReference type="PANTHER" id="PTHR41251">
    <property type="entry name" value="NON-HOMOLOGOUS END JOINING PROTEIN KU"/>
    <property type="match status" value="1"/>
</dbReference>
<dbReference type="GO" id="GO:0006303">
    <property type="term" value="P:double-strand break repair via nonhomologous end joining"/>
    <property type="evidence" value="ECO:0007669"/>
    <property type="project" value="UniProtKB-UniRule"/>
</dbReference>
<dbReference type="AlphaFoldDB" id="A0A399QSZ0"/>
<dbReference type="Proteomes" id="UP000265431">
    <property type="component" value="Unassembled WGS sequence"/>
</dbReference>
<keyword evidence="1 2" id="KW-0238">DNA-binding</keyword>
<dbReference type="CDD" id="cd00789">
    <property type="entry name" value="KU_like"/>
    <property type="match status" value="1"/>
</dbReference>
<dbReference type="OrthoDB" id="9780854at2"/>
<keyword evidence="2" id="KW-0227">DNA damage</keyword>
<feature type="region of interest" description="Disordered" evidence="3">
    <location>
        <begin position="226"/>
        <end position="287"/>
    </location>
</feature>
<keyword evidence="6" id="KW-1185">Reference proteome</keyword>
<evidence type="ECO:0000259" key="4">
    <source>
        <dbReference type="SMART" id="SM00559"/>
    </source>
</evidence>
<sequence>MRAYWKGYLRLSLVNIGIELYSATSSSNRVSLRQIHKPTGKRIRYQKIAEGVGPVDTDEIVKGFETSKDEYVILEPEELDEIKLESKRTIDLVQFVESCEIDPRYFEKPYYVVPRDDEVAAEGFTVIRDALRKNKMVGLGQMAVRGRDYVVAIKPCGDGLLLETLRFADEIRESDKIFDEIPEVKPDKEMLDLASELIARKTKPFKPEAFKSSYADALMELIKEKREDGAVSHDDSGDGDTSRSKGKVVDLMEALKKSVDKDKSGAKKKTASKTSSRSSKSKSGKAA</sequence>
<dbReference type="EMBL" id="QWGB01000014">
    <property type="protein sequence ID" value="RIJ20679.1"/>
    <property type="molecule type" value="Genomic_DNA"/>
</dbReference>
<comment type="similarity">
    <text evidence="2">Belongs to the prokaryotic Ku family.</text>
</comment>
<dbReference type="InterPro" id="IPR009187">
    <property type="entry name" value="Prok_Ku"/>
</dbReference>
<protein>
    <recommendedName>
        <fullName evidence="2">Non-homologous end joining protein Ku</fullName>
    </recommendedName>
</protein>
<dbReference type="NCBIfam" id="TIGR02772">
    <property type="entry name" value="Ku_bact"/>
    <property type="match status" value="1"/>
</dbReference>
<dbReference type="SUPFAM" id="SSF100939">
    <property type="entry name" value="SPOC domain-like"/>
    <property type="match status" value="1"/>
</dbReference>
<feature type="compositionally biased region" description="Basic and acidic residues" evidence="3">
    <location>
        <begin position="226"/>
        <end position="265"/>
    </location>
</feature>
<dbReference type="PANTHER" id="PTHR41251:SF1">
    <property type="entry name" value="NON-HOMOLOGOUS END JOINING PROTEIN KU"/>
    <property type="match status" value="1"/>
</dbReference>
<dbReference type="PIRSF" id="PIRSF006493">
    <property type="entry name" value="Prok_Ku"/>
    <property type="match status" value="1"/>
</dbReference>
<organism evidence="5 6">
    <name type="scientific">Henriciella barbarensis</name>
    <dbReference type="NCBI Taxonomy" id="86342"/>
    <lineage>
        <taxon>Bacteria</taxon>
        <taxon>Pseudomonadati</taxon>
        <taxon>Pseudomonadota</taxon>
        <taxon>Alphaproteobacteria</taxon>
        <taxon>Hyphomonadales</taxon>
        <taxon>Hyphomonadaceae</taxon>
        <taxon>Henriciella</taxon>
    </lineage>
</organism>
<evidence type="ECO:0000256" key="3">
    <source>
        <dbReference type="SAM" id="MobiDB-lite"/>
    </source>
</evidence>
<dbReference type="HAMAP" id="MF_01875">
    <property type="entry name" value="Prokaryotic_Ku"/>
    <property type="match status" value="1"/>
</dbReference>
<evidence type="ECO:0000313" key="6">
    <source>
        <dbReference type="Proteomes" id="UP000265431"/>
    </source>
</evidence>
<dbReference type="InterPro" id="IPR016194">
    <property type="entry name" value="SPOC-like_C_dom_sf"/>
</dbReference>
<feature type="domain" description="Ku" evidence="4">
    <location>
        <begin position="52"/>
        <end position="186"/>
    </location>
</feature>
<comment type="subunit">
    <text evidence="2">Homodimer. Interacts with LigD.</text>
</comment>
<evidence type="ECO:0000313" key="5">
    <source>
        <dbReference type="EMBL" id="RIJ20679.1"/>
    </source>
</evidence>